<accession>A0A7X1FQ76</accession>
<keyword evidence="5" id="KW-0418">Kinase</keyword>
<dbReference type="Pfam" id="PF00512">
    <property type="entry name" value="HisKA"/>
    <property type="match status" value="1"/>
</dbReference>
<dbReference type="AlphaFoldDB" id="A0A7X1FQ76"/>
<dbReference type="InterPro" id="IPR003661">
    <property type="entry name" value="HisK_dim/P_dom"/>
</dbReference>
<keyword evidence="6" id="KW-1185">Reference proteome</keyword>
<evidence type="ECO:0000256" key="1">
    <source>
        <dbReference type="ARBA" id="ARBA00000085"/>
    </source>
</evidence>
<evidence type="ECO:0000313" key="5">
    <source>
        <dbReference type="EMBL" id="MBC2664945.1"/>
    </source>
</evidence>
<comment type="catalytic activity">
    <reaction evidence="1">
        <text>ATP + protein L-histidine = ADP + protein N-phospho-L-histidine.</text>
        <dbReference type="EC" id="2.7.13.3"/>
    </reaction>
</comment>
<name>A0A7X1FQ76_9SPHN</name>
<comment type="caution">
    <text evidence="5">The sequence shown here is derived from an EMBL/GenBank/DDBJ whole genome shotgun (WGS) entry which is preliminary data.</text>
</comment>
<dbReference type="Proteomes" id="UP000566813">
    <property type="component" value="Unassembled WGS sequence"/>
</dbReference>
<protein>
    <recommendedName>
        <fullName evidence="2">histidine kinase</fullName>
        <ecNumber evidence="2">2.7.13.3</ecNumber>
    </recommendedName>
</protein>
<dbReference type="EC" id="2.7.13.3" evidence="2"/>
<reference evidence="5 6" key="1">
    <citation type="submission" date="2020-08" db="EMBL/GenBank/DDBJ databases">
        <title>The genome sequence of type strain Novosphingobium flavum NBRC 111647.</title>
        <authorList>
            <person name="Liu Y."/>
        </authorList>
    </citation>
    <scope>NUCLEOTIDE SEQUENCE [LARGE SCALE GENOMIC DNA]</scope>
    <source>
        <strain evidence="5 6">NBRC 111647</strain>
    </source>
</reference>
<gene>
    <name evidence="5" type="ORF">H7F51_05395</name>
</gene>
<feature type="domain" description="Signal transduction histidine kinase dimerisation/phosphoacceptor" evidence="4">
    <location>
        <begin position="354"/>
        <end position="422"/>
    </location>
</feature>
<dbReference type="Gene3D" id="1.10.287.130">
    <property type="match status" value="1"/>
</dbReference>
<evidence type="ECO:0000256" key="3">
    <source>
        <dbReference type="SAM" id="MobiDB-lite"/>
    </source>
</evidence>
<dbReference type="EMBL" id="JACLAW010000003">
    <property type="protein sequence ID" value="MBC2664945.1"/>
    <property type="molecule type" value="Genomic_DNA"/>
</dbReference>
<sequence length="595" mass="61984">MHVDDRLATVLDLRTDGDLSRRIQFRQLVDLIGTSPAGARSDRIDAAFVRLSELAGLIPAVDRARAIGESGVRLRNPRLVAELAACEPAVALAAIRAARLGEHDWIDLIPALPLAARGLLRSRRDLGAKVDTRLDQLGITDRALPTGDPAADIAPEANPAPTVAEPTSAEPTSAEPAVAAIAPEAPAEAEPVAAPPSPLAFPAAPAEPVQGIAAIVRRIEAFRRNREAGVRPVAANDSPRLPLGEQEPSPSRLAAFSFATDSAGRIGWAEAPVSGMAVGILLAGEDSAAGNDLAETFRRRQPLRAVQIELEGAPAIAGTWRMDASPDFDAAGHFIGYVGRFRRPAPPPPPPRHGEADRIRQVLHELRTPVNAIQGFAEVIQQQLFGATPHEYRALAAGIAADAARMLAGFEELDRYARLDSGALAPEAGATDLAMSLAAIIHQLEAFTTARSSGFTLEAAPGLPPVGIAADEAARLGWRLLATLAGNARPGEVLPLMLSAVPEGGALRLAARLPDALAGLADLFEAAPPQAGQALSAGMFGNGFTLRLAAAEARAAGGSMEREGNELVLILPVGANEMANVCLQTFDKQGSAEAG</sequence>
<feature type="region of interest" description="Disordered" evidence="3">
    <location>
        <begin position="229"/>
        <end position="249"/>
    </location>
</feature>
<proteinExistence type="predicted"/>
<evidence type="ECO:0000313" key="6">
    <source>
        <dbReference type="Proteomes" id="UP000566813"/>
    </source>
</evidence>
<feature type="region of interest" description="Disordered" evidence="3">
    <location>
        <begin position="140"/>
        <end position="177"/>
    </location>
</feature>
<dbReference type="SUPFAM" id="SSF47384">
    <property type="entry name" value="Homodimeric domain of signal transducing histidine kinase"/>
    <property type="match status" value="1"/>
</dbReference>
<dbReference type="InterPro" id="IPR036097">
    <property type="entry name" value="HisK_dim/P_sf"/>
</dbReference>
<evidence type="ECO:0000259" key="4">
    <source>
        <dbReference type="SMART" id="SM00388"/>
    </source>
</evidence>
<dbReference type="CDD" id="cd00082">
    <property type="entry name" value="HisKA"/>
    <property type="match status" value="1"/>
</dbReference>
<organism evidence="5 6">
    <name type="scientific">Novosphingobium flavum</name>
    <dbReference type="NCBI Taxonomy" id="1778672"/>
    <lineage>
        <taxon>Bacteria</taxon>
        <taxon>Pseudomonadati</taxon>
        <taxon>Pseudomonadota</taxon>
        <taxon>Alphaproteobacteria</taxon>
        <taxon>Sphingomonadales</taxon>
        <taxon>Sphingomonadaceae</taxon>
        <taxon>Novosphingobium</taxon>
    </lineage>
</organism>
<dbReference type="SMART" id="SM00388">
    <property type="entry name" value="HisKA"/>
    <property type="match status" value="1"/>
</dbReference>
<dbReference type="RefSeq" id="WP_185663194.1">
    <property type="nucleotide sequence ID" value="NZ_JACLAW010000003.1"/>
</dbReference>
<keyword evidence="5" id="KW-0808">Transferase</keyword>
<dbReference type="GO" id="GO:0000155">
    <property type="term" value="F:phosphorelay sensor kinase activity"/>
    <property type="evidence" value="ECO:0007669"/>
    <property type="project" value="InterPro"/>
</dbReference>
<evidence type="ECO:0000256" key="2">
    <source>
        <dbReference type="ARBA" id="ARBA00012438"/>
    </source>
</evidence>